<feature type="domain" description="MORF/ORRM1/DAG-like MORF" evidence="3">
    <location>
        <begin position="100"/>
        <end position="132"/>
    </location>
</feature>
<evidence type="ECO:0000256" key="2">
    <source>
        <dbReference type="SAM" id="MobiDB-lite"/>
    </source>
</evidence>
<gene>
    <name evidence="4" type="ORF">Acr_23g0007900</name>
</gene>
<dbReference type="GO" id="GO:0080156">
    <property type="term" value="P:mitochondrial mRNA modification"/>
    <property type="evidence" value="ECO:0007669"/>
    <property type="project" value="TreeGrafter"/>
</dbReference>
<proteinExistence type="predicted"/>
<comment type="caution">
    <text evidence="4">The sequence shown here is derived from an EMBL/GenBank/DDBJ whole genome shotgun (WGS) entry which is preliminary data.</text>
</comment>
<evidence type="ECO:0000259" key="3">
    <source>
        <dbReference type="Pfam" id="PF21864"/>
    </source>
</evidence>
<dbReference type="PANTHER" id="PTHR31346">
    <property type="entry name" value="MULTIPLE ORGANELLAR RNA EDITING FACTOR 2, CHLOROPLASTIC-RELATED-RELATED"/>
    <property type="match status" value="1"/>
</dbReference>
<feature type="region of interest" description="Disordered" evidence="2">
    <location>
        <begin position="60"/>
        <end position="91"/>
    </location>
</feature>
<evidence type="ECO:0000313" key="5">
    <source>
        <dbReference type="Proteomes" id="UP000585474"/>
    </source>
</evidence>
<reference evidence="4 5" key="1">
    <citation type="submission" date="2019-07" db="EMBL/GenBank/DDBJ databases">
        <title>De Novo Assembly of kiwifruit Actinidia rufa.</title>
        <authorList>
            <person name="Sugita-Konishi S."/>
            <person name="Sato K."/>
            <person name="Mori E."/>
            <person name="Abe Y."/>
            <person name="Kisaki G."/>
            <person name="Hamano K."/>
            <person name="Suezawa K."/>
            <person name="Otani M."/>
            <person name="Fukuda T."/>
            <person name="Manabe T."/>
            <person name="Gomi K."/>
            <person name="Tabuchi M."/>
            <person name="Akimitsu K."/>
            <person name="Kataoka I."/>
        </authorList>
    </citation>
    <scope>NUCLEOTIDE SEQUENCE [LARGE SCALE GENOMIC DNA]</scope>
    <source>
        <strain evidence="5">cv. Fuchu</strain>
    </source>
</reference>
<accession>A0A7J0GNP1</accession>
<keyword evidence="1" id="KW-0809">Transit peptide</keyword>
<feature type="compositionally biased region" description="Polar residues" evidence="2">
    <location>
        <begin position="75"/>
        <end position="86"/>
    </location>
</feature>
<dbReference type="EMBL" id="BJWL01000023">
    <property type="protein sequence ID" value="GFZ12405.1"/>
    <property type="molecule type" value="Genomic_DNA"/>
</dbReference>
<dbReference type="PANTHER" id="PTHR31346:SF4">
    <property type="entry name" value="MULTIPLE ORGANELLAR RNA EDITING FACTOR 8, CHLOROPLASTIC_MITOCHONDRIAL"/>
    <property type="match status" value="1"/>
</dbReference>
<dbReference type="Pfam" id="PF21864">
    <property type="entry name" value="MORF_dom"/>
    <property type="match status" value="1"/>
</dbReference>
<keyword evidence="5" id="KW-1185">Reference proteome</keyword>
<dbReference type="OrthoDB" id="1913091at2759"/>
<evidence type="ECO:0000313" key="4">
    <source>
        <dbReference type="EMBL" id="GFZ12405.1"/>
    </source>
</evidence>
<organism evidence="4 5">
    <name type="scientific">Actinidia rufa</name>
    <dbReference type="NCBI Taxonomy" id="165716"/>
    <lineage>
        <taxon>Eukaryota</taxon>
        <taxon>Viridiplantae</taxon>
        <taxon>Streptophyta</taxon>
        <taxon>Embryophyta</taxon>
        <taxon>Tracheophyta</taxon>
        <taxon>Spermatophyta</taxon>
        <taxon>Magnoliopsida</taxon>
        <taxon>eudicotyledons</taxon>
        <taxon>Gunneridae</taxon>
        <taxon>Pentapetalae</taxon>
        <taxon>asterids</taxon>
        <taxon>Ericales</taxon>
        <taxon>Actinidiaceae</taxon>
        <taxon>Actinidia</taxon>
    </lineage>
</organism>
<dbReference type="GO" id="GO:0016554">
    <property type="term" value="P:cytidine to uridine editing"/>
    <property type="evidence" value="ECO:0007669"/>
    <property type="project" value="InterPro"/>
</dbReference>
<evidence type="ECO:0000256" key="1">
    <source>
        <dbReference type="ARBA" id="ARBA00022946"/>
    </source>
</evidence>
<sequence>MATRCFFTRSLLTIKQTVSSKLCRSYTSLSLSSPPSSLSNSSLLRLSSFASVTHSHRVTSAATTTRGFAARRAPSSLSHPKPNRSNPPRRTRYYLDGCDFEHWIVMMDKPEGDPSRDELIDIYIKTLAMVVGRFDLNSSFFLM</sequence>
<dbReference type="AlphaFoldDB" id="A0A7J0GNP1"/>
<dbReference type="GO" id="GO:0005739">
    <property type="term" value="C:mitochondrion"/>
    <property type="evidence" value="ECO:0007669"/>
    <property type="project" value="TreeGrafter"/>
</dbReference>
<dbReference type="Proteomes" id="UP000585474">
    <property type="component" value="Unassembled WGS sequence"/>
</dbReference>
<name>A0A7J0GNP1_9ERIC</name>
<protein>
    <recommendedName>
        <fullName evidence="3">MORF/ORRM1/DAG-like MORF domain-containing protein</fullName>
    </recommendedName>
</protein>
<dbReference type="InterPro" id="IPR054059">
    <property type="entry name" value="MORF/ORRM1/DAG-like_MORF"/>
</dbReference>
<feature type="compositionally biased region" description="Low complexity" evidence="2">
    <location>
        <begin position="61"/>
        <end position="73"/>
    </location>
</feature>
<dbReference type="InterPro" id="IPR039206">
    <property type="entry name" value="MORF/ORRM1/DAG-like"/>
</dbReference>